<dbReference type="Pfam" id="PF03372">
    <property type="entry name" value="Exo_endo_phos"/>
    <property type="match status" value="1"/>
</dbReference>
<gene>
    <name evidence="3" type="ORF">SO802_013706</name>
</gene>
<dbReference type="InterPro" id="IPR025558">
    <property type="entry name" value="DUF4283"/>
</dbReference>
<name>A0AAW2DAA2_9ROSI</name>
<proteinExistence type="predicted"/>
<dbReference type="InterPro" id="IPR036691">
    <property type="entry name" value="Endo/exonu/phosph_ase_sf"/>
</dbReference>
<dbReference type="PROSITE" id="PS50158">
    <property type="entry name" value="ZF_CCHC"/>
    <property type="match status" value="1"/>
</dbReference>
<evidence type="ECO:0000313" key="4">
    <source>
        <dbReference type="Proteomes" id="UP001459277"/>
    </source>
</evidence>
<dbReference type="Gene3D" id="3.60.10.10">
    <property type="entry name" value="Endonuclease/exonuclease/phosphatase"/>
    <property type="match status" value="1"/>
</dbReference>
<dbReference type="SUPFAM" id="SSF56219">
    <property type="entry name" value="DNase I-like"/>
    <property type="match status" value="1"/>
</dbReference>
<dbReference type="GO" id="GO:0003676">
    <property type="term" value="F:nucleic acid binding"/>
    <property type="evidence" value="ECO:0007669"/>
    <property type="project" value="InterPro"/>
</dbReference>
<organism evidence="3 4">
    <name type="scientific">Lithocarpus litseifolius</name>
    <dbReference type="NCBI Taxonomy" id="425828"/>
    <lineage>
        <taxon>Eukaryota</taxon>
        <taxon>Viridiplantae</taxon>
        <taxon>Streptophyta</taxon>
        <taxon>Embryophyta</taxon>
        <taxon>Tracheophyta</taxon>
        <taxon>Spermatophyta</taxon>
        <taxon>Magnoliopsida</taxon>
        <taxon>eudicotyledons</taxon>
        <taxon>Gunneridae</taxon>
        <taxon>Pentapetalae</taxon>
        <taxon>rosids</taxon>
        <taxon>fabids</taxon>
        <taxon>Fagales</taxon>
        <taxon>Fagaceae</taxon>
        <taxon>Lithocarpus</taxon>
    </lineage>
</organism>
<keyword evidence="4" id="KW-1185">Reference proteome</keyword>
<protein>
    <recommendedName>
        <fullName evidence="2">CCHC-type domain-containing protein</fullName>
    </recommendedName>
</protein>
<dbReference type="Proteomes" id="UP001459277">
    <property type="component" value="Unassembled WGS sequence"/>
</dbReference>
<dbReference type="InterPro" id="IPR005135">
    <property type="entry name" value="Endo/exonuclease/phosphatase"/>
</dbReference>
<dbReference type="PANTHER" id="PTHR31286">
    <property type="entry name" value="GLYCINE-RICH CELL WALL STRUCTURAL PROTEIN 1.8-LIKE"/>
    <property type="match status" value="1"/>
</dbReference>
<evidence type="ECO:0000313" key="3">
    <source>
        <dbReference type="EMBL" id="KAL0006145.1"/>
    </source>
</evidence>
<accession>A0AAW2DAA2</accession>
<dbReference type="Pfam" id="PF14392">
    <property type="entry name" value="zf-CCHC_4"/>
    <property type="match status" value="1"/>
</dbReference>
<dbReference type="InterPro" id="IPR040256">
    <property type="entry name" value="At4g02000-like"/>
</dbReference>
<dbReference type="InterPro" id="IPR001878">
    <property type="entry name" value="Znf_CCHC"/>
</dbReference>
<dbReference type="EMBL" id="JAZDWU010000004">
    <property type="protein sequence ID" value="KAL0006145.1"/>
    <property type="molecule type" value="Genomic_DNA"/>
</dbReference>
<dbReference type="PANTHER" id="PTHR31286:SF167">
    <property type="entry name" value="OS09G0268800 PROTEIN"/>
    <property type="match status" value="1"/>
</dbReference>
<dbReference type="InterPro" id="IPR025836">
    <property type="entry name" value="Zn_knuckle_CX2CX4HX4C"/>
</dbReference>
<feature type="domain" description="CCHC-type" evidence="2">
    <location>
        <begin position="211"/>
        <end position="226"/>
    </location>
</feature>
<evidence type="ECO:0000256" key="1">
    <source>
        <dbReference type="PROSITE-ProRule" id="PRU00047"/>
    </source>
</evidence>
<dbReference type="GO" id="GO:0008270">
    <property type="term" value="F:zinc ion binding"/>
    <property type="evidence" value="ECO:0007669"/>
    <property type="project" value="UniProtKB-KW"/>
</dbReference>
<comment type="caution">
    <text evidence="3">The sequence shown here is derived from an EMBL/GenBank/DDBJ whole genome shotgun (WGS) entry which is preliminary data.</text>
</comment>
<keyword evidence="1" id="KW-0863">Zinc-finger</keyword>
<reference evidence="3 4" key="1">
    <citation type="submission" date="2024-01" db="EMBL/GenBank/DDBJ databases">
        <title>A telomere-to-telomere, gap-free genome of sweet tea (Lithocarpus litseifolius).</title>
        <authorList>
            <person name="Zhou J."/>
        </authorList>
    </citation>
    <scope>NUCLEOTIDE SEQUENCE [LARGE SCALE GENOMIC DNA]</scope>
    <source>
        <strain evidence="3">Zhou-2022a</strain>
        <tissue evidence="3">Leaf</tissue>
    </source>
</reference>
<dbReference type="AlphaFoldDB" id="A0AAW2DAA2"/>
<evidence type="ECO:0000259" key="2">
    <source>
        <dbReference type="PROSITE" id="PS50158"/>
    </source>
</evidence>
<dbReference type="GO" id="GO:0003824">
    <property type="term" value="F:catalytic activity"/>
    <property type="evidence" value="ECO:0007669"/>
    <property type="project" value="InterPro"/>
</dbReference>
<sequence>MSQQDDLVEALSAKTNKLKCSGKSVKLKASERVVEELYSTGLLGKLWADRIINKSVVKAIILKAWRTSKGVQIVDLKENVYLFKFASEGDRKRIMELGPWNIEGYPLILKMWNQNMAVEDVDFSSLPFWIQVHDLPIEYMSKENAEEIGTMVAEVLEVDFTGNGGVCMSKFLRVKVEHKVEDPLWYGFFLDRSPQPDLWIQFKYERIADFCYKCSRLGHLKARCPSSNPSSELQSKQEPYGFGPWMKADPTSKRWVEFTAELAQSAKESEDEQLNSMEVVGGRRVIHAPNEVVSVKQSGTLNDTIEISRNCLTNLEDLSAHVNSKQLSVAMITLSWNCRGLARAAAKRTLRALIRDIGPDIVFLSETKVPTERIKRFIESLGFYSLEFVNPKGKKGGVVVGWKLGIDLEITSKWCNMINGLVFSDPVNEPWMISFVYGPPNRNNRGAFWEAVEKVGDAFSGGWLCIGDFNHVFSQADKKGGRPVAESSDRGPSRIIDKNGLIDLQFSGNSYTWSNRREGFANIKERLDRAFANDRWRLIFPRATIQHIPASTSDHSPIVLFTEGEQQRVKRPFKFEEAWTRDETSHFVVESAWRKCVQGSPMFKIREKWEQLDKVQKEDPTQENLQREASINLELQQWLRREEILWRQKSRTNLLTAADLNTKFFHLSTIVRRRRNAIDFLKNQQGSWVSGREEIGKCFEEYFINLFTSSNPYVSNNLDNLIVPSLSEEDVEMLSSVPTIDEVKGVVFSLGSNKAPGPDGMSAHFFKFYWNIIGGEVAEAVISFFIRGYMLKEINHSFIALIPKRNDAASVNQFRPISLCNVLYKITPNC</sequence>
<keyword evidence="1" id="KW-0479">Metal-binding</keyword>
<keyword evidence="1" id="KW-0862">Zinc</keyword>
<dbReference type="Pfam" id="PF14111">
    <property type="entry name" value="DUF4283"/>
    <property type="match status" value="1"/>
</dbReference>